<dbReference type="GO" id="GO:0034455">
    <property type="term" value="C:t-UTP complex"/>
    <property type="evidence" value="ECO:0007669"/>
    <property type="project" value="TreeGrafter"/>
</dbReference>
<comment type="function">
    <text evidence="1">Involved in nucleolar processing of pre-18S ribosomal RNA.</text>
</comment>
<reference evidence="2" key="1">
    <citation type="submission" date="2021-01" db="EMBL/GenBank/DDBJ databases">
        <authorList>
            <person name="Corre E."/>
            <person name="Pelletier E."/>
            <person name="Niang G."/>
            <person name="Scheremetjew M."/>
            <person name="Finn R."/>
            <person name="Kale V."/>
            <person name="Holt S."/>
            <person name="Cochrane G."/>
            <person name="Meng A."/>
            <person name="Brown T."/>
            <person name="Cohen L."/>
        </authorList>
    </citation>
    <scope>NUCLEOTIDE SEQUENCE</scope>
    <source>
        <strain evidence="2">CCMP3328</strain>
    </source>
</reference>
<organism evidence="2">
    <name type="scientific">Craspedostauros australis</name>
    <dbReference type="NCBI Taxonomy" id="1486917"/>
    <lineage>
        <taxon>Eukaryota</taxon>
        <taxon>Sar</taxon>
        <taxon>Stramenopiles</taxon>
        <taxon>Ochrophyta</taxon>
        <taxon>Bacillariophyta</taxon>
        <taxon>Bacillariophyceae</taxon>
        <taxon>Bacillariophycidae</taxon>
        <taxon>Naviculales</taxon>
        <taxon>Naviculaceae</taxon>
        <taxon>Craspedostauros</taxon>
    </lineage>
</organism>
<dbReference type="PANTHER" id="PTHR13457:SF1">
    <property type="entry name" value="HEAT REPEAT-CONTAINING PROTEIN 1"/>
    <property type="match status" value="1"/>
</dbReference>
<dbReference type="GO" id="GO:0032040">
    <property type="term" value="C:small-subunit processome"/>
    <property type="evidence" value="ECO:0007669"/>
    <property type="project" value="TreeGrafter"/>
</dbReference>
<proteinExistence type="inferred from homology"/>
<accession>A0A7R9WZZ8</accession>
<keyword evidence="1" id="KW-0687">Ribonucleoprotein</keyword>
<dbReference type="GO" id="GO:0000462">
    <property type="term" value="P:maturation of SSU-rRNA from tricistronic rRNA transcript (SSU-rRNA, 5.8S rRNA, LSU-rRNA)"/>
    <property type="evidence" value="ECO:0007669"/>
    <property type="project" value="TreeGrafter"/>
</dbReference>
<dbReference type="GO" id="GO:0030515">
    <property type="term" value="F:snoRNA binding"/>
    <property type="evidence" value="ECO:0007669"/>
    <property type="project" value="TreeGrafter"/>
</dbReference>
<name>A0A7R9WZZ8_9STRA</name>
<dbReference type="EMBL" id="HBEF01020143">
    <property type="protein sequence ID" value="CAD8340297.1"/>
    <property type="molecule type" value="Transcribed_RNA"/>
</dbReference>
<comment type="subcellular location">
    <subcellularLocation>
        <location evidence="1">Nucleus</location>
        <location evidence="1">Nucleolus</location>
    </subcellularLocation>
</comment>
<protein>
    <recommendedName>
        <fullName evidence="1">HEAT repeat-containing protein 1</fullName>
    </recommendedName>
</protein>
<keyword evidence="1" id="KW-0698">rRNA processing</keyword>
<dbReference type="GO" id="GO:0045943">
    <property type="term" value="P:positive regulation of transcription by RNA polymerase I"/>
    <property type="evidence" value="ECO:0007669"/>
    <property type="project" value="TreeGrafter"/>
</dbReference>
<dbReference type="InterPro" id="IPR016024">
    <property type="entry name" value="ARM-type_fold"/>
</dbReference>
<evidence type="ECO:0000256" key="1">
    <source>
        <dbReference type="RuleBase" id="RU367065"/>
    </source>
</evidence>
<dbReference type="Gene3D" id="1.25.10.10">
    <property type="entry name" value="Leucine-rich Repeat Variant"/>
    <property type="match status" value="1"/>
</dbReference>
<evidence type="ECO:0000313" key="2">
    <source>
        <dbReference type="EMBL" id="CAD8340297.1"/>
    </source>
</evidence>
<dbReference type="GO" id="GO:0030686">
    <property type="term" value="C:90S preribosome"/>
    <property type="evidence" value="ECO:0007669"/>
    <property type="project" value="TreeGrafter"/>
</dbReference>
<dbReference type="InterPro" id="IPR011989">
    <property type="entry name" value="ARM-like"/>
</dbReference>
<comment type="similarity">
    <text evidence="1">Belongs to the HEATR1/UTP10 family.</text>
</comment>
<sequence length="190" mass="20526">MATGSSGRTNGQGQPVGILKPLLRCMEVSLEADARAGGEWIRADNSQRYNLLLEPLCRLLQSEFSNTNNSPSDKFASIVEGKGSSDGNVVGTIVALASAAGDEQLWKPLNHSVLQAASHEDRSDVRRAGVSCLLELVRTLGEEYMVLLPECLPVLSELLEDDDERISGAARDCIELSEELLGESLEDSLR</sequence>
<keyword evidence="1" id="KW-0539">Nucleus</keyword>
<dbReference type="SUPFAM" id="SSF48371">
    <property type="entry name" value="ARM repeat"/>
    <property type="match status" value="1"/>
</dbReference>
<dbReference type="AlphaFoldDB" id="A0A7R9WZZ8"/>
<gene>
    <name evidence="2" type="ORF">CAUS1442_LOCUS12430</name>
</gene>
<dbReference type="PANTHER" id="PTHR13457">
    <property type="entry name" value="BAP28"/>
    <property type="match status" value="1"/>
</dbReference>
<keyword evidence="1" id="KW-0690">Ribosome biogenesis</keyword>
<dbReference type="InterPro" id="IPR040191">
    <property type="entry name" value="UTP10"/>
</dbReference>